<evidence type="ECO:0000256" key="4">
    <source>
        <dbReference type="ARBA" id="ARBA00023163"/>
    </source>
</evidence>
<feature type="domain" description="HTH lysR-type" evidence="6">
    <location>
        <begin position="2"/>
        <end position="58"/>
    </location>
</feature>
<dbReference type="Pfam" id="PF03466">
    <property type="entry name" value="LysR_substrate"/>
    <property type="match status" value="1"/>
</dbReference>
<dbReference type="InterPro" id="IPR036390">
    <property type="entry name" value="WH_DNA-bd_sf"/>
</dbReference>
<dbReference type="Pfam" id="PF00126">
    <property type="entry name" value="HTH_1"/>
    <property type="match status" value="1"/>
</dbReference>
<dbReference type="Proteomes" id="UP000653472">
    <property type="component" value="Unassembled WGS sequence"/>
</dbReference>
<sequence>MINPQWLRTFATLAELGSFTRTADRLDLTQAAVSQHVQQLERRLGPLLIRRPRHAEVTPAGRALLDYCRELDQAERRLHGRLADDDATHGEISLISPGSVGLALYPVLLALQAEHRGLRVRHRFAPDREVLEAVLDNRYELGLTSVRPDDPRLAAAPFSEEPLELVVPASVRVEGWCDLQRLGFIDHPNGPSMANRLLRQAFPGNPGVRSLPVHGFSNQISLILEPVARGFGFTVIPRYARQAFARPEAIAVVETTSPVVDTLWLIHRSEWPLSACAQLAMRRMRDASRPEPTVAKTKPSRSKAVACKTVRRPR</sequence>
<keyword evidence="3" id="KW-0238">DNA-binding</keyword>
<dbReference type="CDD" id="cd05466">
    <property type="entry name" value="PBP2_LTTR_substrate"/>
    <property type="match status" value="1"/>
</dbReference>
<dbReference type="InterPro" id="IPR036388">
    <property type="entry name" value="WH-like_DNA-bd_sf"/>
</dbReference>
<evidence type="ECO:0000259" key="6">
    <source>
        <dbReference type="PROSITE" id="PS50931"/>
    </source>
</evidence>
<dbReference type="InterPro" id="IPR005119">
    <property type="entry name" value="LysR_subst-bd"/>
</dbReference>
<feature type="region of interest" description="Disordered" evidence="5">
    <location>
        <begin position="288"/>
        <end position="314"/>
    </location>
</feature>
<comment type="similarity">
    <text evidence="1">Belongs to the LysR transcriptional regulatory family.</text>
</comment>
<keyword evidence="2" id="KW-0805">Transcription regulation</keyword>
<dbReference type="PANTHER" id="PTHR30126">
    <property type="entry name" value="HTH-TYPE TRANSCRIPTIONAL REGULATOR"/>
    <property type="match status" value="1"/>
</dbReference>
<dbReference type="InterPro" id="IPR000847">
    <property type="entry name" value="LysR_HTH_N"/>
</dbReference>
<dbReference type="AlphaFoldDB" id="A0A970BAA8"/>
<dbReference type="Gene3D" id="3.40.190.290">
    <property type="match status" value="1"/>
</dbReference>
<dbReference type="EMBL" id="JAAVXB010000012">
    <property type="protein sequence ID" value="NKF24189.1"/>
    <property type="molecule type" value="Genomic_DNA"/>
</dbReference>
<dbReference type="Gene3D" id="1.10.10.10">
    <property type="entry name" value="Winged helix-like DNA-binding domain superfamily/Winged helix DNA-binding domain"/>
    <property type="match status" value="1"/>
</dbReference>
<evidence type="ECO:0000256" key="3">
    <source>
        <dbReference type="ARBA" id="ARBA00023125"/>
    </source>
</evidence>
<evidence type="ECO:0000313" key="8">
    <source>
        <dbReference type="Proteomes" id="UP000653472"/>
    </source>
</evidence>
<proteinExistence type="inferred from homology"/>
<gene>
    <name evidence="7" type="ORF">G7Y82_17895</name>
</gene>
<keyword evidence="4" id="KW-0804">Transcription</keyword>
<protein>
    <submittedName>
        <fullName evidence="7">LysR family transcriptional regulator</fullName>
    </submittedName>
</protein>
<comment type="caution">
    <text evidence="7">The sequence shown here is derived from an EMBL/GenBank/DDBJ whole genome shotgun (WGS) entry which is preliminary data.</text>
</comment>
<name>A0A970BAA8_9GAMM</name>
<dbReference type="PANTHER" id="PTHR30126:SF99">
    <property type="entry name" value="TRANSCRIPTIONAL REGULATOR LYSR FAMILY"/>
    <property type="match status" value="1"/>
</dbReference>
<dbReference type="GO" id="GO:0000976">
    <property type="term" value="F:transcription cis-regulatory region binding"/>
    <property type="evidence" value="ECO:0007669"/>
    <property type="project" value="TreeGrafter"/>
</dbReference>
<reference evidence="7" key="1">
    <citation type="submission" date="2020-03" db="EMBL/GenBank/DDBJ databases">
        <title>Solimonas marina sp. nov., isolated from deep seawater of the Pacific Ocean.</title>
        <authorList>
            <person name="Liu X."/>
            <person name="Lai Q."/>
            <person name="Sun F."/>
            <person name="Gai Y."/>
            <person name="Li G."/>
            <person name="Shao Z."/>
        </authorList>
    </citation>
    <scope>NUCLEOTIDE SEQUENCE</scope>
    <source>
        <strain evidence="7">C16B3</strain>
    </source>
</reference>
<accession>A0A970BAA8</accession>
<dbReference type="GO" id="GO:0003700">
    <property type="term" value="F:DNA-binding transcription factor activity"/>
    <property type="evidence" value="ECO:0007669"/>
    <property type="project" value="InterPro"/>
</dbReference>
<dbReference type="PROSITE" id="PS50931">
    <property type="entry name" value="HTH_LYSR"/>
    <property type="match status" value="1"/>
</dbReference>
<dbReference type="RefSeq" id="WP_168149517.1">
    <property type="nucleotide sequence ID" value="NZ_JAAVXB010000012.1"/>
</dbReference>
<evidence type="ECO:0000256" key="1">
    <source>
        <dbReference type="ARBA" id="ARBA00009437"/>
    </source>
</evidence>
<evidence type="ECO:0000256" key="2">
    <source>
        <dbReference type="ARBA" id="ARBA00023015"/>
    </source>
</evidence>
<evidence type="ECO:0000256" key="5">
    <source>
        <dbReference type="SAM" id="MobiDB-lite"/>
    </source>
</evidence>
<dbReference type="PRINTS" id="PR00039">
    <property type="entry name" value="HTHLYSR"/>
</dbReference>
<evidence type="ECO:0000313" key="7">
    <source>
        <dbReference type="EMBL" id="NKF24189.1"/>
    </source>
</evidence>
<dbReference type="SUPFAM" id="SSF53850">
    <property type="entry name" value="Periplasmic binding protein-like II"/>
    <property type="match status" value="1"/>
</dbReference>
<dbReference type="SUPFAM" id="SSF46785">
    <property type="entry name" value="Winged helix' DNA-binding domain"/>
    <property type="match status" value="1"/>
</dbReference>
<organism evidence="7 8">
    <name type="scientific">Solimonas marina</name>
    <dbReference type="NCBI Taxonomy" id="2714601"/>
    <lineage>
        <taxon>Bacteria</taxon>
        <taxon>Pseudomonadati</taxon>
        <taxon>Pseudomonadota</taxon>
        <taxon>Gammaproteobacteria</taxon>
        <taxon>Nevskiales</taxon>
        <taxon>Nevskiaceae</taxon>
        <taxon>Solimonas</taxon>
    </lineage>
</organism>
<keyword evidence="8" id="KW-1185">Reference proteome</keyword>